<dbReference type="PANTHER" id="PTHR11748">
    <property type="entry name" value="D-LACTATE DEHYDROGENASE"/>
    <property type="match status" value="1"/>
</dbReference>
<dbReference type="GO" id="GO:0071949">
    <property type="term" value="F:FAD binding"/>
    <property type="evidence" value="ECO:0007669"/>
    <property type="project" value="InterPro"/>
</dbReference>
<dbReference type="InterPro" id="IPR006094">
    <property type="entry name" value="Oxid_FAD_bind_N"/>
</dbReference>
<dbReference type="InterPro" id="IPR036318">
    <property type="entry name" value="FAD-bd_PCMH-like_sf"/>
</dbReference>
<proteinExistence type="inferred from homology"/>
<dbReference type="EMBL" id="ABCS01000046">
    <property type="protein sequence ID" value="EDM77415.1"/>
    <property type="molecule type" value="Genomic_DNA"/>
</dbReference>
<keyword evidence="2" id="KW-0285">Flavoprotein</keyword>
<dbReference type="Pfam" id="PF01565">
    <property type="entry name" value="FAD_binding_4"/>
    <property type="match status" value="1"/>
</dbReference>
<comment type="caution">
    <text evidence="6">The sequence shown here is derived from an EMBL/GenBank/DDBJ whole genome shotgun (WGS) entry which is preliminary data.</text>
</comment>
<dbReference type="GO" id="GO:1903457">
    <property type="term" value="P:lactate catabolic process"/>
    <property type="evidence" value="ECO:0007669"/>
    <property type="project" value="TreeGrafter"/>
</dbReference>
<dbReference type="STRING" id="391625.PPSIR1_37909"/>
<dbReference type="Proteomes" id="UP000005801">
    <property type="component" value="Unassembled WGS sequence"/>
</dbReference>
<dbReference type="PROSITE" id="PS51387">
    <property type="entry name" value="FAD_PCMH"/>
    <property type="match status" value="1"/>
</dbReference>
<gene>
    <name evidence="6" type="ORF">PPSIR1_37909</name>
</gene>
<dbReference type="Gene3D" id="3.30.43.10">
    <property type="entry name" value="Uridine Diphospho-n-acetylenolpyruvylglucosamine Reductase, domain 2"/>
    <property type="match status" value="1"/>
</dbReference>
<dbReference type="SUPFAM" id="SSF56176">
    <property type="entry name" value="FAD-binding/transporter-associated domain-like"/>
    <property type="match status" value="1"/>
</dbReference>
<evidence type="ECO:0000256" key="2">
    <source>
        <dbReference type="ARBA" id="ARBA00022630"/>
    </source>
</evidence>
<dbReference type="InterPro" id="IPR016166">
    <property type="entry name" value="FAD-bd_PCMH"/>
</dbReference>
<dbReference type="SUPFAM" id="SSF55103">
    <property type="entry name" value="FAD-linked oxidases, C-terminal domain"/>
    <property type="match status" value="1"/>
</dbReference>
<dbReference type="RefSeq" id="WP_006973416.1">
    <property type="nucleotide sequence ID" value="NZ_ABCS01000046.1"/>
</dbReference>
<reference evidence="6 7" key="1">
    <citation type="submission" date="2007-06" db="EMBL/GenBank/DDBJ databases">
        <authorList>
            <person name="Shimkets L."/>
            <person name="Ferriera S."/>
            <person name="Johnson J."/>
            <person name="Kravitz S."/>
            <person name="Beeson K."/>
            <person name="Sutton G."/>
            <person name="Rogers Y.-H."/>
            <person name="Friedman R."/>
            <person name="Frazier M."/>
            <person name="Venter J.C."/>
        </authorList>
    </citation>
    <scope>NUCLEOTIDE SEQUENCE [LARGE SCALE GENOMIC DNA]</scope>
    <source>
        <strain evidence="6 7">SIR-1</strain>
    </source>
</reference>
<protein>
    <submittedName>
        <fullName evidence="6">Putative flavoprotein subunit p-cresol methylhydroxylase, PchF</fullName>
    </submittedName>
</protein>
<feature type="region of interest" description="Disordered" evidence="4">
    <location>
        <begin position="452"/>
        <end position="474"/>
    </location>
</feature>
<dbReference type="InterPro" id="IPR016169">
    <property type="entry name" value="FAD-bd_PCMH_sub2"/>
</dbReference>
<keyword evidence="7" id="KW-1185">Reference proteome</keyword>
<keyword evidence="3" id="KW-0274">FAD</keyword>
<sequence length="494" mass="52723">MDASEQRARALDGWRALLGEAQVRDDATTRVALSHDASPGARQPFALLRPASPQEVAGCLQIAARHGQALHPISRGANWGYGAARPPRTPCAVLSLERLEAVRRFDAELAWVELEPGVSFDALARFLAAQPRGLWPPQTGGPGSGSVVGHALARGLCSGWVQDPSEQITGLELALADGRVVRTGSVGAMQGLRRRALGPDGTQLFFQSSLAVVTAMTLQLQPTPARALPFNFAARRTGPRAARRRAAPLLQGRLLPLQLQLFDDVYQLGLAGPSPSPGTALSEAARRELAARWGGARWAARGAVFGEDADQLADGWRRLEAVLDGRCERLRALPEQGGRAFAERRQEGLALAWWATPRPRAPGQSPLDAGCGLSWLACALPQRGAELRRALAQLDARLRDAGLDRPCSLRVADGRSLVLVVPLLFDGRDAEAGARVAALQRSLRDELAASGFPPYRLGVGERPPSSSRDPSLDEALARALDPSGALARGIYTEP</sequence>
<name>A6G9M1_9BACT</name>
<dbReference type="InterPro" id="IPR016167">
    <property type="entry name" value="FAD-bd_PCMH_sub1"/>
</dbReference>
<dbReference type="Gene3D" id="3.30.465.10">
    <property type="match status" value="1"/>
</dbReference>
<evidence type="ECO:0000313" key="7">
    <source>
        <dbReference type="Proteomes" id="UP000005801"/>
    </source>
</evidence>
<feature type="domain" description="FAD-binding PCMH-type" evidence="5">
    <location>
        <begin position="40"/>
        <end position="223"/>
    </location>
</feature>
<dbReference type="AlphaFoldDB" id="A6G9M1"/>
<dbReference type="GO" id="GO:0008720">
    <property type="term" value="F:D-lactate dehydrogenase (NAD+) activity"/>
    <property type="evidence" value="ECO:0007669"/>
    <property type="project" value="TreeGrafter"/>
</dbReference>
<evidence type="ECO:0000313" key="6">
    <source>
        <dbReference type="EMBL" id="EDM77415.1"/>
    </source>
</evidence>
<evidence type="ECO:0000256" key="3">
    <source>
        <dbReference type="ARBA" id="ARBA00022827"/>
    </source>
</evidence>
<evidence type="ECO:0000259" key="5">
    <source>
        <dbReference type="PROSITE" id="PS51387"/>
    </source>
</evidence>
<evidence type="ECO:0000256" key="1">
    <source>
        <dbReference type="ARBA" id="ARBA00008000"/>
    </source>
</evidence>
<dbReference type="PANTHER" id="PTHR11748:SF111">
    <property type="entry name" value="D-LACTATE DEHYDROGENASE, MITOCHONDRIAL-RELATED"/>
    <property type="match status" value="1"/>
</dbReference>
<dbReference type="InterPro" id="IPR016170">
    <property type="entry name" value="Cytok_DH_C_sf"/>
</dbReference>
<dbReference type="Gene3D" id="3.40.462.10">
    <property type="entry name" value="FAD-linked oxidases, C-terminal domain"/>
    <property type="match status" value="1"/>
</dbReference>
<accession>A6G9M1</accession>
<dbReference type="InterPro" id="IPR016164">
    <property type="entry name" value="FAD-linked_Oxase-like_C"/>
</dbReference>
<dbReference type="eggNOG" id="COG0277">
    <property type="taxonomic scope" value="Bacteria"/>
</dbReference>
<dbReference type="GO" id="GO:0004458">
    <property type="term" value="F:D-lactate dehydrogenase (cytochrome) activity"/>
    <property type="evidence" value="ECO:0007669"/>
    <property type="project" value="TreeGrafter"/>
</dbReference>
<evidence type="ECO:0000256" key="4">
    <source>
        <dbReference type="SAM" id="MobiDB-lite"/>
    </source>
</evidence>
<organism evidence="6 7">
    <name type="scientific">Plesiocystis pacifica SIR-1</name>
    <dbReference type="NCBI Taxonomy" id="391625"/>
    <lineage>
        <taxon>Bacteria</taxon>
        <taxon>Pseudomonadati</taxon>
        <taxon>Myxococcota</taxon>
        <taxon>Polyangia</taxon>
        <taxon>Nannocystales</taxon>
        <taxon>Nannocystaceae</taxon>
        <taxon>Plesiocystis</taxon>
    </lineage>
</organism>
<comment type="similarity">
    <text evidence="1">Belongs to the FAD-binding oxidoreductase/transferase type 4 family.</text>
</comment>